<dbReference type="VEuPathDB" id="FungiDB:PC110_g5601"/>
<dbReference type="OrthoDB" id="165506at2759"/>
<evidence type="ECO:0000313" key="3">
    <source>
        <dbReference type="EMBL" id="KAG2951441.1"/>
    </source>
</evidence>
<dbReference type="Proteomes" id="UP000735874">
    <property type="component" value="Unassembled WGS sequence"/>
</dbReference>
<dbReference type="EMBL" id="RCML01000049">
    <property type="protein sequence ID" value="KAG2995378.1"/>
    <property type="molecule type" value="Genomic_DNA"/>
</dbReference>
<evidence type="ECO:0000313" key="4">
    <source>
        <dbReference type="EMBL" id="KAG2995378.1"/>
    </source>
</evidence>
<organism evidence="7 8">
    <name type="scientific">Phytophthora cactorum</name>
    <dbReference type="NCBI Taxonomy" id="29920"/>
    <lineage>
        <taxon>Eukaryota</taxon>
        <taxon>Sar</taxon>
        <taxon>Stramenopiles</taxon>
        <taxon>Oomycota</taxon>
        <taxon>Peronosporomycetes</taxon>
        <taxon>Peronosporales</taxon>
        <taxon>Peronosporaceae</taxon>
        <taxon>Phytophthora</taxon>
    </lineage>
</organism>
<dbReference type="Proteomes" id="UP000774804">
    <property type="component" value="Unassembled WGS sequence"/>
</dbReference>
<name>A0A329SNH1_9STRA</name>
<dbReference type="EMBL" id="RCMI01000049">
    <property type="protein sequence ID" value="KAG2939423.1"/>
    <property type="molecule type" value="Genomic_DNA"/>
</dbReference>
<protein>
    <submittedName>
        <fullName evidence="7">Uncharacterized protein</fullName>
    </submittedName>
</protein>
<dbReference type="EMBL" id="JAENGZ010000190">
    <property type="protein sequence ID" value="KAG6965929.1"/>
    <property type="molecule type" value="Genomic_DNA"/>
</dbReference>
<accession>A0A329SNH1</accession>
<dbReference type="EMBL" id="RCMK01000052">
    <property type="protein sequence ID" value="KAG2951441.1"/>
    <property type="molecule type" value="Genomic_DNA"/>
</dbReference>
<dbReference type="EMBL" id="RCMV01000036">
    <property type="protein sequence ID" value="KAG3227397.1"/>
    <property type="molecule type" value="Genomic_DNA"/>
</dbReference>
<dbReference type="Proteomes" id="UP000688947">
    <property type="component" value="Unassembled WGS sequence"/>
</dbReference>
<gene>
    <name evidence="6" type="ORF">JG687_00005131</name>
    <name evidence="7" type="ORF">PC110_g5601</name>
    <name evidence="1" type="ORF">PC113_g3647</name>
    <name evidence="2" type="ORF">PC115_g3061</name>
    <name evidence="3" type="ORF">PC117_g3577</name>
    <name evidence="4" type="ORF">PC118_g3008</name>
    <name evidence="5" type="ORF">PC129_g2090</name>
</gene>
<comment type="caution">
    <text evidence="7">The sequence shown here is derived from an EMBL/GenBank/DDBJ whole genome shotgun (WGS) entry which is preliminary data.</text>
</comment>
<proteinExistence type="predicted"/>
<dbReference type="EMBL" id="RCMG01000057">
    <property type="protein sequence ID" value="KAG2865486.1"/>
    <property type="molecule type" value="Genomic_DNA"/>
</dbReference>
<dbReference type="Proteomes" id="UP000697107">
    <property type="component" value="Unassembled WGS sequence"/>
</dbReference>
<dbReference type="Proteomes" id="UP000736787">
    <property type="component" value="Unassembled WGS sequence"/>
</dbReference>
<evidence type="ECO:0000313" key="5">
    <source>
        <dbReference type="EMBL" id="KAG3227397.1"/>
    </source>
</evidence>
<keyword evidence="8" id="KW-1185">Reference proteome</keyword>
<reference evidence="5" key="2">
    <citation type="submission" date="2018-05" db="EMBL/GenBank/DDBJ databases">
        <title>Effector identification in a new, highly contiguous assembly of the strawberry crown rot pathogen Phytophthora cactorum.</title>
        <authorList>
            <person name="Armitage A.D."/>
            <person name="Nellist C.F."/>
            <person name="Bates H."/>
            <person name="Vickerstaff R.J."/>
            <person name="Harrison R.J."/>
        </authorList>
    </citation>
    <scope>NUCLEOTIDE SEQUENCE</scope>
    <source>
        <strain evidence="1">15-7</strain>
        <strain evidence="2">4032</strain>
        <strain evidence="3">4040</strain>
        <strain evidence="4">P415</strain>
        <strain evidence="5">P421</strain>
    </source>
</reference>
<evidence type="ECO:0000313" key="8">
    <source>
        <dbReference type="Proteomes" id="UP000251314"/>
    </source>
</evidence>
<evidence type="ECO:0000313" key="2">
    <source>
        <dbReference type="EMBL" id="KAG2939423.1"/>
    </source>
</evidence>
<dbReference type="EMBL" id="MJFZ01000095">
    <property type="protein sequence ID" value="RAW38165.1"/>
    <property type="molecule type" value="Genomic_DNA"/>
</dbReference>
<reference evidence="7 8" key="1">
    <citation type="submission" date="2018-01" db="EMBL/GenBank/DDBJ databases">
        <title>Draft genome of the strawberry crown rot pathogen Phytophthora cactorum.</title>
        <authorList>
            <person name="Armitage A.D."/>
            <person name="Lysoe E."/>
            <person name="Nellist C.F."/>
            <person name="Harrison R.J."/>
            <person name="Brurberg M.B."/>
        </authorList>
    </citation>
    <scope>NUCLEOTIDE SEQUENCE [LARGE SCALE GENOMIC DNA]</scope>
    <source>
        <strain evidence="7 8">10300</strain>
    </source>
</reference>
<dbReference type="AlphaFoldDB" id="A0A329SNH1"/>
<dbReference type="Proteomes" id="UP000760860">
    <property type="component" value="Unassembled WGS sequence"/>
</dbReference>
<dbReference type="Proteomes" id="UP000251314">
    <property type="component" value="Unassembled WGS sequence"/>
</dbReference>
<sequence>MVTIAVELEEKLVKACVEGNTEVCQSIVVDLQSRYGAATEAVQELLGYAFSGAAAHNQIEIMELLLQPSNKIGSKAVVLSKEIHECLLYGMCRWEKYFPRRRRFQCCYALRYLAYAAVVCVEQNALQALEFLIQQQTSPTPALLVDTDVVRCFRYALELGSDFKTPAPEAYRPMLMLLLHRYPMLLLAHVDGTHNAEVSIDDATRKHIEALRSSLMYEYVTNPQLHK</sequence>
<evidence type="ECO:0000313" key="7">
    <source>
        <dbReference type="EMBL" id="RAW38165.1"/>
    </source>
</evidence>
<evidence type="ECO:0000313" key="6">
    <source>
        <dbReference type="EMBL" id="KAG6965929.1"/>
    </source>
</evidence>
<reference evidence="6" key="3">
    <citation type="submission" date="2021-01" db="EMBL/GenBank/DDBJ databases">
        <title>Phytophthora aleatoria, a newly-described species from Pinus radiata is distinct from Phytophthora cactorum isolates based on comparative genomics.</title>
        <authorList>
            <person name="Mcdougal R."/>
            <person name="Panda P."/>
            <person name="Williams N."/>
            <person name="Studholme D.J."/>
        </authorList>
    </citation>
    <scope>NUCLEOTIDE SEQUENCE</scope>
    <source>
        <strain evidence="6">NZFS 3830</strain>
    </source>
</reference>
<evidence type="ECO:0000313" key="1">
    <source>
        <dbReference type="EMBL" id="KAG2865486.1"/>
    </source>
</evidence>